<dbReference type="SMART" id="SM00034">
    <property type="entry name" value="CLECT"/>
    <property type="match status" value="1"/>
</dbReference>
<accession>A0A8W8JDS4</accession>
<dbReference type="InterPro" id="IPR016186">
    <property type="entry name" value="C-type_lectin-like/link_sf"/>
</dbReference>
<protein>
    <recommendedName>
        <fullName evidence="3">C-type lectin domain-containing protein</fullName>
    </recommendedName>
</protein>
<dbReference type="InterPro" id="IPR018378">
    <property type="entry name" value="C-type_lectin_CS"/>
</dbReference>
<evidence type="ECO:0000259" key="3">
    <source>
        <dbReference type="PROSITE" id="PS50041"/>
    </source>
</evidence>
<evidence type="ECO:0000313" key="5">
    <source>
        <dbReference type="Proteomes" id="UP000005408"/>
    </source>
</evidence>
<feature type="domain" description="C-type lectin" evidence="3">
    <location>
        <begin position="30"/>
        <end position="149"/>
    </location>
</feature>
<proteinExistence type="predicted"/>
<evidence type="ECO:0000313" key="4">
    <source>
        <dbReference type="EnsemblMetazoa" id="G18716.1:cds"/>
    </source>
</evidence>
<dbReference type="InterPro" id="IPR050111">
    <property type="entry name" value="C-type_lectin/snaclec_domain"/>
</dbReference>
<dbReference type="EnsemblMetazoa" id="G18716.1">
    <property type="protein sequence ID" value="G18716.1:cds"/>
    <property type="gene ID" value="G18716"/>
</dbReference>
<dbReference type="Gene3D" id="3.10.100.10">
    <property type="entry name" value="Mannose-Binding Protein A, subunit A"/>
    <property type="match status" value="1"/>
</dbReference>
<dbReference type="Pfam" id="PF00059">
    <property type="entry name" value="Lectin_C"/>
    <property type="match status" value="1"/>
</dbReference>
<keyword evidence="2" id="KW-0732">Signal</keyword>
<reference evidence="4" key="1">
    <citation type="submission" date="2022-08" db="UniProtKB">
        <authorList>
            <consortium name="EnsemblMetazoa"/>
        </authorList>
    </citation>
    <scope>IDENTIFICATION</scope>
    <source>
        <strain evidence="4">05x7-T-G4-1.051#20</strain>
    </source>
</reference>
<evidence type="ECO:0000256" key="2">
    <source>
        <dbReference type="SAM" id="SignalP"/>
    </source>
</evidence>
<evidence type="ECO:0000256" key="1">
    <source>
        <dbReference type="ARBA" id="ARBA00023157"/>
    </source>
</evidence>
<keyword evidence="1" id="KW-1015">Disulfide bond</keyword>
<dbReference type="AlphaFoldDB" id="A0A8W8JDS4"/>
<keyword evidence="5" id="KW-1185">Reference proteome</keyword>
<dbReference type="SUPFAM" id="SSF56436">
    <property type="entry name" value="C-type lectin-like"/>
    <property type="match status" value="1"/>
</dbReference>
<dbReference type="CDD" id="cd00037">
    <property type="entry name" value="CLECT"/>
    <property type="match status" value="1"/>
</dbReference>
<dbReference type="InterPro" id="IPR016187">
    <property type="entry name" value="CTDL_fold"/>
</dbReference>
<dbReference type="PROSITE" id="PS50041">
    <property type="entry name" value="C_TYPE_LECTIN_2"/>
    <property type="match status" value="1"/>
</dbReference>
<dbReference type="PROSITE" id="PS00615">
    <property type="entry name" value="C_TYPE_LECTIN_1"/>
    <property type="match status" value="1"/>
</dbReference>
<sequence>MVMFRIGLVAVFLCVNAEAQTHCAGNWVSHGNSCYAFITTIKSSWIDAGAFCRNANAKLVEIESADEDNFLRAHLLASHTSEHFWIGGTDAMKEGNWVWMSTQDPLDYNGWNPGEPNNGVGAACMAMANHEHYHWNDDFCTKSYDFICEKEHESIILGRSNSKLTNK</sequence>
<dbReference type="Proteomes" id="UP000005408">
    <property type="component" value="Unassembled WGS sequence"/>
</dbReference>
<organism evidence="4 5">
    <name type="scientific">Magallana gigas</name>
    <name type="common">Pacific oyster</name>
    <name type="synonym">Crassostrea gigas</name>
    <dbReference type="NCBI Taxonomy" id="29159"/>
    <lineage>
        <taxon>Eukaryota</taxon>
        <taxon>Metazoa</taxon>
        <taxon>Spiralia</taxon>
        <taxon>Lophotrochozoa</taxon>
        <taxon>Mollusca</taxon>
        <taxon>Bivalvia</taxon>
        <taxon>Autobranchia</taxon>
        <taxon>Pteriomorphia</taxon>
        <taxon>Ostreida</taxon>
        <taxon>Ostreoidea</taxon>
        <taxon>Ostreidae</taxon>
        <taxon>Magallana</taxon>
    </lineage>
</organism>
<dbReference type="PANTHER" id="PTHR22803">
    <property type="entry name" value="MANNOSE, PHOSPHOLIPASE, LECTIN RECEPTOR RELATED"/>
    <property type="match status" value="1"/>
</dbReference>
<dbReference type="InterPro" id="IPR001304">
    <property type="entry name" value="C-type_lectin-like"/>
</dbReference>
<feature type="signal peptide" evidence="2">
    <location>
        <begin position="1"/>
        <end position="19"/>
    </location>
</feature>
<feature type="chain" id="PRO_5036499824" description="C-type lectin domain-containing protein" evidence="2">
    <location>
        <begin position="20"/>
        <end position="167"/>
    </location>
</feature>
<name>A0A8W8JDS4_MAGGI</name>